<dbReference type="Proteomes" id="UP000014809">
    <property type="component" value="Chromosome"/>
</dbReference>
<dbReference type="InterPro" id="IPR053847">
    <property type="entry name" value="DUF6928"/>
</dbReference>
<feature type="region of interest" description="Disordered" evidence="1">
    <location>
        <begin position="210"/>
        <end position="272"/>
    </location>
</feature>
<feature type="compositionally biased region" description="Acidic residues" evidence="1">
    <location>
        <begin position="249"/>
        <end position="261"/>
    </location>
</feature>
<dbReference type="HOGENOM" id="CLU_062995_0_0_11"/>
<dbReference type="STRING" id="1200352.A606_02820"/>
<dbReference type="eggNOG" id="ENOG5031CVH">
    <property type="taxonomic scope" value="Bacteria"/>
</dbReference>
<dbReference type="PATRIC" id="fig|1200352.3.peg.566"/>
<sequence length="308" mass="32987">MPTHPPQQVLTLWFITAADPRGVLAAEPKADRGYARKLLAQLNPAWTLTHIGDFDMNRSAPPGPGEYYIGAYRGLTVVQTVLPEVSEGWTLSSFRSVDATVSALVGMIPAADLLVTVTTPGDPDGLAGFTHWTGDRMTRCFYASRERILEDSGAPLPDEARFWEGTTEAHGIQLPFLPSEMAVAAIAYWLGFGVSDEIDIPVAAFAVDGRPEVRTGGTPSRPTPVSADHRSDRVSGASGASGVDTTDTSYDDYADSPEDEGDGRSTGELLRGAAGSVGRGVVTGFRWLQSGTHRIGDEVRRRARQTGR</sequence>
<dbReference type="Pfam" id="PF21997">
    <property type="entry name" value="DUF6928"/>
    <property type="match status" value="1"/>
</dbReference>
<dbReference type="EMBL" id="CP003696">
    <property type="protein sequence ID" value="AGP30217.1"/>
    <property type="molecule type" value="Genomic_DNA"/>
</dbReference>
<dbReference type="KEGG" id="cter:A606_02820"/>
<name>S4XAP8_9CORY</name>
<dbReference type="AlphaFoldDB" id="S4XAP8"/>
<evidence type="ECO:0000256" key="1">
    <source>
        <dbReference type="SAM" id="MobiDB-lite"/>
    </source>
</evidence>
<dbReference type="RefSeq" id="WP_020440581.1">
    <property type="nucleotide sequence ID" value="NC_021663.1"/>
</dbReference>
<dbReference type="OrthoDB" id="4772769at2"/>
<reference evidence="2 3" key="1">
    <citation type="submission" date="2012-06" db="EMBL/GenBank/DDBJ databases">
        <title>Complete genome sequence of Corynebacterium terpenotabidum Y-11 (=DSM 44721).</title>
        <authorList>
            <person name="Ruckert C."/>
            <person name="Albersmeier A."/>
            <person name="Al-Dilaimi A."/>
            <person name="Szczepanowski R."/>
            <person name="Kalinowski J."/>
        </authorList>
    </citation>
    <scope>NUCLEOTIDE SEQUENCE [LARGE SCALE GENOMIC DNA]</scope>
    <source>
        <strain evidence="2 3">Y-11</strain>
    </source>
</reference>
<evidence type="ECO:0000313" key="2">
    <source>
        <dbReference type="EMBL" id="AGP30217.1"/>
    </source>
</evidence>
<keyword evidence="3" id="KW-1185">Reference proteome</keyword>
<protein>
    <submittedName>
        <fullName evidence="2">Uncharacterized protein</fullName>
    </submittedName>
</protein>
<evidence type="ECO:0000313" key="3">
    <source>
        <dbReference type="Proteomes" id="UP000014809"/>
    </source>
</evidence>
<accession>S4XAP8</accession>
<gene>
    <name evidence="2" type="ORF">A606_02820</name>
</gene>
<proteinExistence type="predicted"/>
<organism evidence="2 3">
    <name type="scientific">Corynebacterium terpenotabidum Y-11</name>
    <dbReference type="NCBI Taxonomy" id="1200352"/>
    <lineage>
        <taxon>Bacteria</taxon>
        <taxon>Bacillati</taxon>
        <taxon>Actinomycetota</taxon>
        <taxon>Actinomycetes</taxon>
        <taxon>Mycobacteriales</taxon>
        <taxon>Corynebacteriaceae</taxon>
        <taxon>Corynebacterium</taxon>
    </lineage>
</organism>